<feature type="binding site" evidence="4">
    <location>
        <begin position="281"/>
        <end position="287"/>
    </location>
    <ligand>
        <name>GTP</name>
        <dbReference type="ChEBI" id="CHEBI:37565"/>
    </ligand>
</feature>
<dbReference type="AlphaFoldDB" id="A0A8H4VRL8"/>
<dbReference type="FunFam" id="3.40.50.300:FF:000720">
    <property type="entry name" value="Guanine nucleotide-binding protein G(k) subunit alpha"/>
    <property type="match status" value="1"/>
</dbReference>
<evidence type="ECO:0000256" key="3">
    <source>
        <dbReference type="ARBA" id="ARBA00023224"/>
    </source>
</evidence>
<sequence>MAVHHDDDDPFAQVLAPPPNETPVERAAREQREKAALQRSHEIDMELKAAKAAMKKHKKAVKVLVLGQSMSGKSTTIKNFQITYARKSWAEERASWKTIILLNLVRSINTIVDTINAPTEEDEGVRHTEMDVPWPTERHKATVLRLMPLQQVEKDLKRYLGAGSEEVVQGHGHDISTITSHASVEKKAEASEFAIRSSRGWRSILDQIRNPQLGKASSAYDIGFQVVLGCKQDIRWLWNDPITRQLLQYRHIPLEESPGFFLDDLERVLSPNYEPTDEDILRARLRTTGVQEYHFSLDSSNGTPRDWIMYDVAGMRTARAAWVPFFREVTALLFLAPISSFNERLDEDPRVYRLEDTFSLWKSLCGNKLLADVQIILLLNKTDLLRRKLEQGVRVQRYMPEYDKPNDFENVSNWFRKVFKAYHVQYSPVKREFISHFTSVVDPHATRQTLDAIHETILRKDVVEAGLM</sequence>
<feature type="region of interest" description="Disordered" evidence="6">
    <location>
        <begin position="1"/>
        <end position="26"/>
    </location>
</feature>
<dbReference type="GO" id="GO:0003924">
    <property type="term" value="F:GTPase activity"/>
    <property type="evidence" value="ECO:0007669"/>
    <property type="project" value="InterPro"/>
</dbReference>
<feature type="binding site" evidence="4">
    <location>
        <begin position="380"/>
        <end position="383"/>
    </location>
    <ligand>
        <name>GTP</name>
        <dbReference type="ChEBI" id="CHEBI:37565"/>
    </ligand>
</feature>
<evidence type="ECO:0000313" key="7">
    <source>
        <dbReference type="EMBL" id="KAF4620276.1"/>
    </source>
</evidence>
<dbReference type="Proteomes" id="UP000521872">
    <property type="component" value="Unassembled WGS sequence"/>
</dbReference>
<dbReference type="PANTHER" id="PTHR10218">
    <property type="entry name" value="GTP-BINDING PROTEIN ALPHA SUBUNIT"/>
    <property type="match status" value="1"/>
</dbReference>
<keyword evidence="5" id="KW-0479">Metal-binding</keyword>
<dbReference type="GO" id="GO:0031683">
    <property type="term" value="F:G-protein beta/gamma-subunit complex binding"/>
    <property type="evidence" value="ECO:0007669"/>
    <property type="project" value="InterPro"/>
</dbReference>
<accession>A0A8H4VRL8</accession>
<dbReference type="SMART" id="SM00275">
    <property type="entry name" value="G_alpha"/>
    <property type="match status" value="1"/>
</dbReference>
<dbReference type="GO" id="GO:0007188">
    <property type="term" value="P:adenylate cyclase-modulating G protein-coupled receptor signaling pathway"/>
    <property type="evidence" value="ECO:0007669"/>
    <property type="project" value="TreeGrafter"/>
</dbReference>
<dbReference type="InterPro" id="IPR011025">
    <property type="entry name" value="GproteinA_insert"/>
</dbReference>
<keyword evidence="5" id="KW-0460">Magnesium</keyword>
<dbReference type="InterPro" id="IPR001019">
    <property type="entry name" value="Gprotein_alpha_su"/>
</dbReference>
<keyword evidence="2 4" id="KW-0342">GTP-binding</keyword>
<dbReference type="Gene3D" id="3.40.50.300">
    <property type="entry name" value="P-loop containing nucleotide triphosphate hydrolases"/>
    <property type="match status" value="2"/>
</dbReference>
<evidence type="ECO:0000256" key="5">
    <source>
        <dbReference type="PIRSR" id="PIRSR601019-2"/>
    </source>
</evidence>
<dbReference type="PANTHER" id="PTHR10218:SF360">
    <property type="entry name" value="GUANINE NUCLEOTIDE-BINDING PROTEIN SUBUNIT ALPHA HOMOLOG"/>
    <property type="match status" value="1"/>
</dbReference>
<keyword evidence="1 4" id="KW-0547">Nucleotide-binding</keyword>
<dbReference type="PROSITE" id="PS51882">
    <property type="entry name" value="G_ALPHA"/>
    <property type="match status" value="1"/>
</dbReference>
<dbReference type="GO" id="GO:0005737">
    <property type="term" value="C:cytoplasm"/>
    <property type="evidence" value="ECO:0007669"/>
    <property type="project" value="TreeGrafter"/>
</dbReference>
<organism evidence="7 8">
    <name type="scientific">Agrocybe pediades</name>
    <dbReference type="NCBI Taxonomy" id="84607"/>
    <lineage>
        <taxon>Eukaryota</taxon>
        <taxon>Fungi</taxon>
        <taxon>Dikarya</taxon>
        <taxon>Basidiomycota</taxon>
        <taxon>Agaricomycotina</taxon>
        <taxon>Agaricomycetes</taxon>
        <taxon>Agaricomycetidae</taxon>
        <taxon>Agaricales</taxon>
        <taxon>Agaricineae</taxon>
        <taxon>Strophariaceae</taxon>
        <taxon>Agrocybe</taxon>
    </lineage>
</organism>
<evidence type="ECO:0000313" key="8">
    <source>
        <dbReference type="Proteomes" id="UP000521872"/>
    </source>
</evidence>
<dbReference type="EMBL" id="JAACJL010000015">
    <property type="protein sequence ID" value="KAF4620276.1"/>
    <property type="molecule type" value="Genomic_DNA"/>
</dbReference>
<protein>
    <recommendedName>
        <fullName evidence="9">Guanine nucleotide-binding protein alpha-4 subunit</fullName>
    </recommendedName>
</protein>
<keyword evidence="3" id="KW-0807">Transducer</keyword>
<dbReference type="InterPro" id="IPR027417">
    <property type="entry name" value="P-loop_NTPase"/>
</dbReference>
<dbReference type="GO" id="GO:0001664">
    <property type="term" value="F:G protein-coupled receptor binding"/>
    <property type="evidence" value="ECO:0007669"/>
    <property type="project" value="TreeGrafter"/>
</dbReference>
<reference evidence="7 8" key="1">
    <citation type="submission" date="2019-12" db="EMBL/GenBank/DDBJ databases">
        <authorList>
            <person name="Floudas D."/>
            <person name="Bentzer J."/>
            <person name="Ahren D."/>
            <person name="Johansson T."/>
            <person name="Persson P."/>
            <person name="Tunlid A."/>
        </authorList>
    </citation>
    <scope>NUCLEOTIDE SEQUENCE [LARGE SCALE GENOMIC DNA]</scope>
    <source>
        <strain evidence="7 8">CBS 102.39</strain>
    </source>
</reference>
<dbReference type="GO" id="GO:0046872">
    <property type="term" value="F:metal ion binding"/>
    <property type="evidence" value="ECO:0007669"/>
    <property type="project" value="UniProtKB-KW"/>
</dbReference>
<evidence type="ECO:0000256" key="4">
    <source>
        <dbReference type="PIRSR" id="PIRSR601019-1"/>
    </source>
</evidence>
<name>A0A8H4VRL8_9AGAR</name>
<evidence type="ECO:0008006" key="9">
    <source>
        <dbReference type="Google" id="ProtNLM"/>
    </source>
</evidence>
<feature type="binding site" evidence="5">
    <location>
        <position position="287"/>
    </location>
    <ligand>
        <name>Mg(2+)</name>
        <dbReference type="ChEBI" id="CHEBI:18420"/>
    </ligand>
</feature>
<dbReference type="Gene3D" id="1.10.400.10">
    <property type="entry name" value="GI Alpha 1, domain 2-like"/>
    <property type="match status" value="1"/>
</dbReference>
<dbReference type="GO" id="GO:0005834">
    <property type="term" value="C:heterotrimeric G-protein complex"/>
    <property type="evidence" value="ECO:0007669"/>
    <property type="project" value="TreeGrafter"/>
</dbReference>
<dbReference type="SUPFAM" id="SSF52540">
    <property type="entry name" value="P-loop containing nucleoside triphosphate hydrolases"/>
    <property type="match status" value="1"/>
</dbReference>
<dbReference type="PRINTS" id="PR00318">
    <property type="entry name" value="GPROTEINA"/>
</dbReference>
<dbReference type="Pfam" id="PF00503">
    <property type="entry name" value="G-alpha"/>
    <property type="match status" value="1"/>
</dbReference>
<dbReference type="GO" id="GO:0005525">
    <property type="term" value="F:GTP binding"/>
    <property type="evidence" value="ECO:0007669"/>
    <property type="project" value="UniProtKB-KW"/>
</dbReference>
<evidence type="ECO:0000256" key="6">
    <source>
        <dbReference type="SAM" id="MobiDB-lite"/>
    </source>
</evidence>
<evidence type="ECO:0000256" key="2">
    <source>
        <dbReference type="ARBA" id="ARBA00023134"/>
    </source>
</evidence>
<gene>
    <name evidence="7" type="ORF">D9613_000337</name>
</gene>
<evidence type="ECO:0000256" key="1">
    <source>
        <dbReference type="ARBA" id="ARBA00022741"/>
    </source>
</evidence>
<keyword evidence="8" id="KW-1185">Reference proteome</keyword>
<comment type="caution">
    <text evidence="7">The sequence shown here is derived from an EMBL/GenBank/DDBJ whole genome shotgun (WGS) entry which is preliminary data.</text>
</comment>
<proteinExistence type="predicted"/>
<dbReference type="SUPFAM" id="SSF47895">
    <property type="entry name" value="Transducin (alpha subunit), insertion domain"/>
    <property type="match status" value="1"/>
</dbReference>